<organism evidence="2 4">
    <name type="scientific">Iodobacter fluviatilis</name>
    <dbReference type="NCBI Taxonomy" id="537"/>
    <lineage>
        <taxon>Bacteria</taxon>
        <taxon>Pseudomonadati</taxon>
        <taxon>Pseudomonadota</taxon>
        <taxon>Betaproteobacteria</taxon>
        <taxon>Neisseriales</taxon>
        <taxon>Chitinibacteraceae</taxon>
        <taxon>Iodobacter</taxon>
    </lineage>
</organism>
<feature type="chain" id="PRO_5017003394" description="Transmembrane protein" evidence="1">
    <location>
        <begin position="21"/>
        <end position="151"/>
    </location>
</feature>
<evidence type="ECO:0000313" key="5">
    <source>
        <dbReference type="Proteomes" id="UP000295794"/>
    </source>
</evidence>
<keyword evidence="1" id="KW-0732">Signal</keyword>
<dbReference type="Proteomes" id="UP000295794">
    <property type="component" value="Unassembled WGS sequence"/>
</dbReference>
<evidence type="ECO:0000313" key="2">
    <source>
        <dbReference type="EMBL" id="STR44580.1"/>
    </source>
</evidence>
<name>A0A377STB8_9NEIS</name>
<evidence type="ECO:0008006" key="6">
    <source>
        <dbReference type="Google" id="ProtNLM"/>
    </source>
</evidence>
<proteinExistence type="predicted"/>
<reference evidence="2 4" key="1">
    <citation type="submission" date="2018-06" db="EMBL/GenBank/DDBJ databases">
        <authorList>
            <consortium name="Pathogen Informatics"/>
            <person name="Doyle S."/>
        </authorList>
    </citation>
    <scope>NUCLEOTIDE SEQUENCE [LARGE SCALE GENOMIC DNA]</scope>
    <source>
        <strain evidence="2 4">NCTC11159</strain>
    </source>
</reference>
<dbReference type="OrthoDB" id="9180342at2"/>
<dbReference type="EMBL" id="UGHR01000003">
    <property type="protein sequence ID" value="STR44580.1"/>
    <property type="molecule type" value="Genomic_DNA"/>
</dbReference>
<keyword evidence="5" id="KW-1185">Reference proteome</keyword>
<evidence type="ECO:0000313" key="3">
    <source>
        <dbReference type="EMBL" id="TCU86169.1"/>
    </source>
</evidence>
<sequence length="151" mass="16249">MKGRTVLIACFMLSLLPVLAAQAVWQWWRPVGGNSFGELLATPIAAPGPWRLAAADAACSEVHSKLLFAAGQLRLAQGEASQRIVRASFCPSDNADIAYLPSHAPDSGLYLIDPHGNAVLRYSKEQLSNDDGRRKALKEIGQVLKNNKALG</sequence>
<feature type="signal peptide" evidence="1">
    <location>
        <begin position="1"/>
        <end position="20"/>
    </location>
</feature>
<reference evidence="3 5" key="2">
    <citation type="submission" date="2019-03" db="EMBL/GenBank/DDBJ databases">
        <title>Genomic Encyclopedia of Type Strains, Phase IV (KMG-IV): sequencing the most valuable type-strain genomes for metagenomic binning, comparative biology and taxonomic classification.</title>
        <authorList>
            <person name="Goeker M."/>
        </authorList>
    </citation>
    <scope>NUCLEOTIDE SEQUENCE [LARGE SCALE GENOMIC DNA]</scope>
    <source>
        <strain evidence="3 5">DSM 3764</strain>
    </source>
</reference>
<accession>A0A377STB8</accession>
<dbReference type="EMBL" id="SMBT01000006">
    <property type="protein sequence ID" value="TCU86169.1"/>
    <property type="molecule type" value="Genomic_DNA"/>
</dbReference>
<dbReference type="Proteomes" id="UP000255108">
    <property type="component" value="Unassembled WGS sequence"/>
</dbReference>
<gene>
    <name evidence="3" type="ORF">EV682_10653</name>
    <name evidence="2" type="ORF">NCTC11159_03119</name>
</gene>
<dbReference type="RefSeq" id="WP_115228369.1">
    <property type="nucleotide sequence ID" value="NZ_CAWOLO010000006.1"/>
</dbReference>
<dbReference type="AlphaFoldDB" id="A0A377STB8"/>
<evidence type="ECO:0000256" key="1">
    <source>
        <dbReference type="SAM" id="SignalP"/>
    </source>
</evidence>
<evidence type="ECO:0000313" key="4">
    <source>
        <dbReference type="Proteomes" id="UP000255108"/>
    </source>
</evidence>
<protein>
    <recommendedName>
        <fullName evidence="6">Transmembrane protein</fullName>
    </recommendedName>
</protein>